<name>A0A364LF76_9GAMM</name>
<proteinExistence type="predicted"/>
<dbReference type="InterPro" id="IPR010982">
    <property type="entry name" value="Lambda_DNA-bd_dom_sf"/>
</dbReference>
<evidence type="ECO:0000256" key="1">
    <source>
        <dbReference type="ARBA" id="ARBA00023125"/>
    </source>
</evidence>
<reference evidence="3 4" key="1">
    <citation type="submission" date="2017-02" db="EMBL/GenBank/DDBJ databases">
        <title>Legionella quilivanii strain from human: case report and whole genome sequencing analysis.</title>
        <authorList>
            <person name="Lalancette C."/>
            <person name="Leduc J.-M."/>
            <person name="Levesque S."/>
            <person name="Fournier E."/>
            <person name="Saoud J."/>
            <person name="Faucher S.P."/>
            <person name="Bernard K."/>
            <person name="Martineau C."/>
            <person name="Longtin J."/>
        </authorList>
    </citation>
    <scope>NUCLEOTIDE SEQUENCE [LARGE SCALE GENOMIC DNA]</scope>
    <source>
        <strain evidence="3 4">ID143958</strain>
    </source>
</reference>
<accession>A0A364LF76</accession>
<dbReference type="InterPro" id="IPR001387">
    <property type="entry name" value="Cro/C1-type_HTH"/>
</dbReference>
<dbReference type="GO" id="GO:0003677">
    <property type="term" value="F:DNA binding"/>
    <property type="evidence" value="ECO:0007669"/>
    <property type="project" value="UniProtKB-KW"/>
</dbReference>
<evidence type="ECO:0000313" key="4">
    <source>
        <dbReference type="Proteomes" id="UP000249458"/>
    </source>
</evidence>
<comment type="caution">
    <text evidence="3">The sequence shown here is derived from an EMBL/GenBank/DDBJ whole genome shotgun (WGS) entry which is preliminary data.</text>
</comment>
<dbReference type="SUPFAM" id="SSF47413">
    <property type="entry name" value="lambda repressor-like DNA-binding domains"/>
    <property type="match status" value="1"/>
</dbReference>
<dbReference type="Pfam" id="PF01381">
    <property type="entry name" value="HTH_3"/>
    <property type="match status" value="1"/>
</dbReference>
<organism evidence="3 4">
    <name type="scientific">Legionella quinlivanii</name>
    <dbReference type="NCBI Taxonomy" id="45073"/>
    <lineage>
        <taxon>Bacteria</taxon>
        <taxon>Pseudomonadati</taxon>
        <taxon>Pseudomonadota</taxon>
        <taxon>Gammaproteobacteria</taxon>
        <taxon>Legionellales</taxon>
        <taxon>Legionellaceae</taxon>
        <taxon>Legionella</taxon>
    </lineage>
</organism>
<feature type="domain" description="HTH cro/C1-type" evidence="2">
    <location>
        <begin position="16"/>
        <end position="70"/>
    </location>
</feature>
<sequence length="97" mass="11144">MTPTSKAPAHPGEVLLKDFLEPLNLSQKQFAEHLGWTYARLNEIVNMRRGVTADSALSFAESLGTEPEFWLNIQQKWDLWRARQTHTTVSPLPQIER</sequence>
<dbReference type="PANTHER" id="PTHR36924:SF1">
    <property type="entry name" value="ANTITOXIN HIGA-1"/>
    <property type="match status" value="1"/>
</dbReference>
<dbReference type="AlphaFoldDB" id="A0A364LF76"/>
<dbReference type="InterPro" id="IPR013430">
    <property type="entry name" value="Toxin_antidote_HigA"/>
</dbReference>
<dbReference type="SMART" id="SM00530">
    <property type="entry name" value="HTH_XRE"/>
    <property type="match status" value="1"/>
</dbReference>
<dbReference type="Proteomes" id="UP000249458">
    <property type="component" value="Unassembled WGS sequence"/>
</dbReference>
<dbReference type="CDD" id="cd00093">
    <property type="entry name" value="HTH_XRE"/>
    <property type="match status" value="1"/>
</dbReference>
<dbReference type="NCBIfam" id="TIGR02607">
    <property type="entry name" value="antidote_HigA"/>
    <property type="match status" value="1"/>
</dbReference>
<dbReference type="PANTHER" id="PTHR36924">
    <property type="entry name" value="ANTITOXIN HIGA-1"/>
    <property type="match status" value="1"/>
</dbReference>
<dbReference type="EMBL" id="MVJN01000016">
    <property type="protein sequence ID" value="RAP34549.1"/>
    <property type="molecule type" value="Genomic_DNA"/>
</dbReference>
<dbReference type="PROSITE" id="PS50943">
    <property type="entry name" value="HTH_CROC1"/>
    <property type="match status" value="1"/>
</dbReference>
<protein>
    <submittedName>
        <fullName evidence="3">Addiction module antidote protein, HigA family</fullName>
    </submittedName>
</protein>
<gene>
    <name evidence="3" type="ORF">B1207_15625</name>
</gene>
<dbReference type="RefSeq" id="WP_112220810.1">
    <property type="nucleotide sequence ID" value="NZ_MVJN01000016.1"/>
</dbReference>
<keyword evidence="1" id="KW-0238">DNA-binding</keyword>
<dbReference type="Gene3D" id="1.10.260.40">
    <property type="entry name" value="lambda repressor-like DNA-binding domains"/>
    <property type="match status" value="1"/>
</dbReference>
<evidence type="ECO:0000259" key="2">
    <source>
        <dbReference type="PROSITE" id="PS50943"/>
    </source>
</evidence>
<evidence type="ECO:0000313" key="3">
    <source>
        <dbReference type="EMBL" id="RAP34549.1"/>
    </source>
</evidence>